<proteinExistence type="predicted"/>
<keyword evidence="3" id="KW-1185">Reference proteome</keyword>
<reference evidence="2" key="2">
    <citation type="submission" date="2021-02" db="EMBL/GenBank/DDBJ databases">
        <authorList>
            <person name="Kimball J.A."/>
            <person name="Haas M.W."/>
            <person name="Macchietto M."/>
            <person name="Kono T."/>
            <person name="Duquette J."/>
            <person name="Shao M."/>
        </authorList>
    </citation>
    <scope>NUCLEOTIDE SEQUENCE</scope>
    <source>
        <tissue evidence="2">Fresh leaf tissue</tissue>
    </source>
</reference>
<dbReference type="AlphaFoldDB" id="A0A8J5SLN7"/>
<reference evidence="2" key="1">
    <citation type="journal article" date="2021" name="bioRxiv">
        <title>Whole Genome Assembly and Annotation of Northern Wild Rice, Zizania palustris L., Supports a Whole Genome Duplication in the Zizania Genus.</title>
        <authorList>
            <person name="Haas M."/>
            <person name="Kono T."/>
            <person name="Macchietto M."/>
            <person name="Millas R."/>
            <person name="McGilp L."/>
            <person name="Shao M."/>
            <person name="Duquette J."/>
            <person name="Hirsch C.N."/>
            <person name="Kimball J."/>
        </authorList>
    </citation>
    <scope>NUCLEOTIDE SEQUENCE</scope>
    <source>
        <tissue evidence="2">Fresh leaf tissue</tissue>
    </source>
</reference>
<name>A0A8J5SLN7_ZIZPA</name>
<evidence type="ECO:0000313" key="3">
    <source>
        <dbReference type="Proteomes" id="UP000729402"/>
    </source>
</evidence>
<evidence type="ECO:0000256" key="1">
    <source>
        <dbReference type="SAM" id="MobiDB-lite"/>
    </source>
</evidence>
<dbReference type="Proteomes" id="UP000729402">
    <property type="component" value="Unassembled WGS sequence"/>
</dbReference>
<dbReference type="EMBL" id="JAAALK010000283">
    <property type="protein sequence ID" value="KAG8075553.1"/>
    <property type="molecule type" value="Genomic_DNA"/>
</dbReference>
<feature type="region of interest" description="Disordered" evidence="1">
    <location>
        <begin position="1"/>
        <end position="70"/>
    </location>
</feature>
<comment type="caution">
    <text evidence="2">The sequence shown here is derived from an EMBL/GenBank/DDBJ whole genome shotgun (WGS) entry which is preliminary data.</text>
</comment>
<protein>
    <submittedName>
        <fullName evidence="2">Uncharacterized protein</fullName>
    </submittedName>
</protein>
<organism evidence="2 3">
    <name type="scientific">Zizania palustris</name>
    <name type="common">Northern wild rice</name>
    <dbReference type="NCBI Taxonomy" id="103762"/>
    <lineage>
        <taxon>Eukaryota</taxon>
        <taxon>Viridiplantae</taxon>
        <taxon>Streptophyta</taxon>
        <taxon>Embryophyta</taxon>
        <taxon>Tracheophyta</taxon>
        <taxon>Spermatophyta</taxon>
        <taxon>Magnoliopsida</taxon>
        <taxon>Liliopsida</taxon>
        <taxon>Poales</taxon>
        <taxon>Poaceae</taxon>
        <taxon>BOP clade</taxon>
        <taxon>Oryzoideae</taxon>
        <taxon>Oryzeae</taxon>
        <taxon>Zizaniinae</taxon>
        <taxon>Zizania</taxon>
    </lineage>
</organism>
<gene>
    <name evidence="2" type="ORF">GUJ93_ZPchr0006g46448</name>
</gene>
<evidence type="ECO:0000313" key="2">
    <source>
        <dbReference type="EMBL" id="KAG8075553.1"/>
    </source>
</evidence>
<sequence>MPSPQLQKRGRLPPSPAWPLHMPTMPGGAHLAGGGAVDAMQVDPPRASAEEKHGPGIMGGSDAVTASLVT</sequence>
<accession>A0A8J5SLN7</accession>